<protein>
    <recommendedName>
        <fullName evidence="6">Cation efflux protein transmembrane domain-containing protein</fullName>
    </recommendedName>
</protein>
<keyword evidence="4 5" id="KW-0472">Membrane</keyword>
<dbReference type="AlphaFoldDB" id="A0A7R9YEH0"/>
<keyword evidence="2 5" id="KW-0812">Transmembrane</keyword>
<gene>
    <name evidence="7" type="ORF">PPYR1160_LOCUS11837</name>
</gene>
<evidence type="ECO:0000313" key="7">
    <source>
        <dbReference type="EMBL" id="CAD8262335.1"/>
    </source>
</evidence>
<feature type="domain" description="Cation efflux protein transmembrane" evidence="6">
    <location>
        <begin position="49"/>
        <end position="248"/>
    </location>
</feature>
<name>A0A7R9YEH0_9STRA</name>
<dbReference type="GO" id="GO:0008324">
    <property type="term" value="F:monoatomic cation transmembrane transporter activity"/>
    <property type="evidence" value="ECO:0007669"/>
    <property type="project" value="InterPro"/>
</dbReference>
<dbReference type="Gene3D" id="1.20.1510.10">
    <property type="entry name" value="Cation efflux protein transmembrane domain"/>
    <property type="match status" value="1"/>
</dbReference>
<feature type="transmembrane region" description="Helical" evidence="5">
    <location>
        <begin position="131"/>
        <end position="153"/>
    </location>
</feature>
<keyword evidence="3 5" id="KW-1133">Transmembrane helix</keyword>
<dbReference type="InterPro" id="IPR058533">
    <property type="entry name" value="Cation_efflux_TM"/>
</dbReference>
<feature type="transmembrane region" description="Helical" evidence="5">
    <location>
        <begin position="59"/>
        <end position="78"/>
    </location>
</feature>
<reference evidence="7" key="1">
    <citation type="submission" date="2021-01" db="EMBL/GenBank/DDBJ databases">
        <authorList>
            <person name="Corre E."/>
            <person name="Pelletier E."/>
            <person name="Niang G."/>
            <person name="Scheremetjew M."/>
            <person name="Finn R."/>
            <person name="Kale V."/>
            <person name="Holt S."/>
            <person name="Cochrane G."/>
            <person name="Meng A."/>
            <person name="Brown T."/>
            <person name="Cohen L."/>
        </authorList>
    </citation>
    <scope>NUCLEOTIDE SEQUENCE</scope>
    <source>
        <strain evidence="7">CCMP2078</strain>
    </source>
</reference>
<evidence type="ECO:0000256" key="2">
    <source>
        <dbReference type="ARBA" id="ARBA00022692"/>
    </source>
</evidence>
<evidence type="ECO:0000259" key="6">
    <source>
        <dbReference type="Pfam" id="PF01545"/>
    </source>
</evidence>
<comment type="subcellular location">
    <subcellularLocation>
        <location evidence="1">Membrane</location>
        <topology evidence="1">Multi-pass membrane protein</topology>
    </subcellularLocation>
</comment>
<dbReference type="EMBL" id="HBEA01015526">
    <property type="protein sequence ID" value="CAD8262335.1"/>
    <property type="molecule type" value="Transcribed_RNA"/>
</dbReference>
<feature type="transmembrane region" description="Helical" evidence="5">
    <location>
        <begin position="26"/>
        <end position="44"/>
    </location>
</feature>
<evidence type="ECO:0000256" key="5">
    <source>
        <dbReference type="SAM" id="Phobius"/>
    </source>
</evidence>
<feature type="transmembrane region" description="Helical" evidence="5">
    <location>
        <begin position="235"/>
        <end position="256"/>
    </location>
</feature>
<dbReference type="SUPFAM" id="SSF161111">
    <property type="entry name" value="Cation efflux protein transmembrane domain-like"/>
    <property type="match status" value="1"/>
</dbReference>
<evidence type="ECO:0000256" key="3">
    <source>
        <dbReference type="ARBA" id="ARBA00022989"/>
    </source>
</evidence>
<evidence type="ECO:0000256" key="1">
    <source>
        <dbReference type="ARBA" id="ARBA00004141"/>
    </source>
</evidence>
<accession>A0A7R9YEH0</accession>
<evidence type="ECO:0000256" key="4">
    <source>
        <dbReference type="ARBA" id="ARBA00023136"/>
    </source>
</evidence>
<dbReference type="GO" id="GO:0016020">
    <property type="term" value="C:membrane"/>
    <property type="evidence" value="ECO:0007669"/>
    <property type="project" value="UniProtKB-SubCell"/>
</dbReference>
<dbReference type="InterPro" id="IPR027469">
    <property type="entry name" value="Cation_efflux_TMD_sf"/>
</dbReference>
<dbReference type="Pfam" id="PF01545">
    <property type="entry name" value="Cation_efflux"/>
    <property type="match status" value="1"/>
</dbReference>
<sequence length="289" mass="31272">MSRIRKLIGAEDGDPIFLPLTREARVYIVYICLFATISTAQYIVSLPPFANSLALRADVISMLVDTISYTFNLIAVIVNFSPRRKRTAELTVSGLSLALLLGLTAAFAAEAVEDIEAAEDDEGDGDVGVEFVLAFAILGLIFDGSGIAAFYFCPEDEDDGSDKPMLKSDAMALTAAPELEATEEVEQTKEMCGVNINMLSANAHLLSDLLRSSTTLVEGILILSTDINSTLLDGVSALIICCLIIIGGIGSSYFWIQEVRQDCKEREVDEKLITKYENAEAKEGHPTLS</sequence>
<proteinExistence type="predicted"/>
<organism evidence="7">
    <name type="scientific">Pinguiococcus pyrenoidosus</name>
    <dbReference type="NCBI Taxonomy" id="172671"/>
    <lineage>
        <taxon>Eukaryota</taxon>
        <taxon>Sar</taxon>
        <taxon>Stramenopiles</taxon>
        <taxon>Ochrophyta</taxon>
        <taxon>Pinguiophyceae</taxon>
        <taxon>Pinguiochrysidales</taxon>
        <taxon>Pinguiochrysidaceae</taxon>
        <taxon>Pinguiococcus</taxon>
    </lineage>
</organism>